<comment type="function">
    <text evidence="11">Catalyzes the conversion of dethiobiotin (DTB) to biotin by the insertion of a sulfur atom into dethiobiotin via a radical-based mechanism.</text>
</comment>
<dbReference type="InterPro" id="IPR058240">
    <property type="entry name" value="rSAM_sf"/>
</dbReference>
<feature type="binding site" evidence="11">
    <location>
        <position position="144"/>
    </location>
    <ligand>
        <name>[2Fe-2S] cluster</name>
        <dbReference type="ChEBI" id="CHEBI:190135"/>
    </ligand>
</feature>
<dbReference type="GO" id="GO:0004076">
    <property type="term" value="F:biotin synthase activity"/>
    <property type="evidence" value="ECO:0007669"/>
    <property type="project" value="UniProtKB-EC"/>
</dbReference>
<dbReference type="SFLD" id="SFLDG01060">
    <property type="entry name" value="BATS_domain_containing"/>
    <property type="match status" value="1"/>
</dbReference>
<comment type="subunit">
    <text evidence="10">Homodimer.</text>
</comment>
<dbReference type="NCBIfam" id="TIGR00347">
    <property type="entry name" value="bioD"/>
    <property type="match status" value="1"/>
</dbReference>
<comment type="catalytic activity">
    <reaction evidence="10">
        <text>(7R,8S)-7,8-diammoniononanoate + CO2 + ATP = (4R,5S)-dethiobiotin + ADP + phosphate + 3 H(+)</text>
        <dbReference type="Rhea" id="RHEA:15805"/>
        <dbReference type="ChEBI" id="CHEBI:15378"/>
        <dbReference type="ChEBI" id="CHEBI:16526"/>
        <dbReference type="ChEBI" id="CHEBI:30616"/>
        <dbReference type="ChEBI" id="CHEBI:43474"/>
        <dbReference type="ChEBI" id="CHEBI:149469"/>
        <dbReference type="ChEBI" id="CHEBI:149473"/>
        <dbReference type="ChEBI" id="CHEBI:456216"/>
        <dbReference type="EC" id="6.3.3.3"/>
    </reaction>
</comment>
<evidence type="ECO:0000256" key="9">
    <source>
        <dbReference type="ARBA" id="ARBA00051157"/>
    </source>
</evidence>
<dbReference type="SMART" id="SM00876">
    <property type="entry name" value="BATS"/>
    <property type="match status" value="1"/>
</dbReference>
<keyword evidence="6 10" id="KW-0093">Biotin biosynthesis</keyword>
<dbReference type="Proteomes" id="UP001164187">
    <property type="component" value="Chromosome"/>
</dbReference>
<feature type="binding site" evidence="11">
    <location>
        <position position="204"/>
    </location>
    <ligand>
        <name>[2Fe-2S] cluster</name>
        <dbReference type="ChEBI" id="CHEBI:190135"/>
    </ligand>
</feature>
<feature type="active site" evidence="10">
    <location>
        <position position="388"/>
    </location>
</feature>
<feature type="domain" description="Radical SAM core" evidence="12">
    <location>
        <begin position="50"/>
        <end position="279"/>
    </location>
</feature>
<evidence type="ECO:0000256" key="8">
    <source>
        <dbReference type="ARBA" id="ARBA00023014"/>
    </source>
</evidence>
<evidence type="ECO:0000256" key="3">
    <source>
        <dbReference type="ARBA" id="ARBA00022691"/>
    </source>
</evidence>
<gene>
    <name evidence="11 13" type="primary">bioB</name>
    <name evidence="10" type="synonym">bioD</name>
    <name evidence="13" type="ORF">O0R46_02785</name>
</gene>
<feature type="binding site" evidence="11">
    <location>
        <position position="72"/>
    </location>
    <ligand>
        <name>[4Fe-4S] cluster</name>
        <dbReference type="ChEBI" id="CHEBI:49883"/>
        <note>4Fe-4S-S-AdoMet</note>
    </ligand>
</feature>
<evidence type="ECO:0000256" key="7">
    <source>
        <dbReference type="ARBA" id="ARBA00023004"/>
    </source>
</evidence>
<feature type="binding site" evidence="10">
    <location>
        <position position="470"/>
    </location>
    <ligand>
        <name>Mg(2+)</name>
        <dbReference type="ChEBI" id="CHEBI:18420"/>
    </ligand>
</feature>
<dbReference type="HAMAP" id="MF_01694">
    <property type="entry name" value="BioB"/>
    <property type="match status" value="1"/>
</dbReference>
<keyword evidence="7 11" id="KW-0408">Iron</keyword>
<keyword evidence="10" id="KW-0460">Magnesium</keyword>
<keyword evidence="14" id="KW-1185">Reference proteome</keyword>
<evidence type="ECO:0000256" key="6">
    <source>
        <dbReference type="ARBA" id="ARBA00022756"/>
    </source>
</evidence>
<comment type="cofactor">
    <cofactor evidence="11">
        <name>[2Fe-2S] cluster</name>
        <dbReference type="ChEBI" id="CHEBI:190135"/>
    </cofactor>
    <text evidence="11">Binds 1 [2Fe-2S] cluster. The cluster is coordinated with 3 cysteines and 1 arginine.</text>
</comment>
<feature type="binding site" evidence="10">
    <location>
        <begin position="470"/>
        <end position="473"/>
    </location>
    <ligand>
        <name>ATP</name>
        <dbReference type="ChEBI" id="CHEBI:30616"/>
    </ligand>
</feature>
<feature type="binding site" evidence="10">
    <location>
        <begin position="363"/>
        <end position="368"/>
    </location>
    <ligand>
        <name>ATP</name>
        <dbReference type="ChEBI" id="CHEBI:30616"/>
    </ligand>
</feature>
<keyword evidence="3 11" id="KW-0949">S-adenosyl-L-methionine</keyword>
<dbReference type="Pfam" id="PF06968">
    <property type="entry name" value="BATS"/>
    <property type="match status" value="1"/>
</dbReference>
<feature type="binding site" evidence="10">
    <location>
        <position position="409"/>
    </location>
    <ligand>
        <name>ATP</name>
        <dbReference type="ChEBI" id="CHEBI:30616"/>
    </ligand>
</feature>
<comment type="pathway">
    <text evidence="10">Cofactor biosynthesis; biotin biosynthesis; biotin from 7,8-diaminononanoate: step 1/2.</text>
</comment>
<keyword evidence="11 13" id="KW-0808">Transferase</keyword>
<comment type="caution">
    <text evidence="10">Lacks conserved residue(s) required for the propagation of feature annotation.</text>
</comment>
<feature type="binding site" evidence="11">
    <location>
        <position position="75"/>
    </location>
    <ligand>
        <name>[4Fe-4S] cluster</name>
        <dbReference type="ChEBI" id="CHEBI:49883"/>
        <note>4Fe-4S-S-AdoMet</note>
    </ligand>
</feature>
<evidence type="ECO:0000256" key="4">
    <source>
        <dbReference type="ARBA" id="ARBA00022714"/>
    </source>
</evidence>
<comment type="cofactor">
    <cofactor evidence="11">
        <name>[4Fe-4S] cluster</name>
        <dbReference type="ChEBI" id="CHEBI:49883"/>
    </cofactor>
    <text evidence="11">Binds 1 [4Fe-4S] cluster. The cluster is coordinated with 3 cysteines and an exchangeable S-adenosyl-L-methionine.</text>
</comment>
<comment type="function">
    <text evidence="10">Catalyzes a mechanistically unusual reaction, the ATP-dependent insertion of CO2 between the N7 and N8 nitrogen atoms of 7,8-diaminopelargonic acid (DAPA, also called 7,8-diammoniononanoate) to form a ureido ring.</text>
</comment>
<dbReference type="EC" id="2.8.1.6" evidence="11"/>
<dbReference type="InterPro" id="IPR004472">
    <property type="entry name" value="DTB_synth_BioD"/>
</dbReference>
<accession>A0ABY7JPT7</accession>
<dbReference type="PANTHER" id="PTHR22976">
    <property type="entry name" value="BIOTIN SYNTHASE"/>
    <property type="match status" value="1"/>
</dbReference>
<dbReference type="InterPro" id="IPR006638">
    <property type="entry name" value="Elp3/MiaA/NifB-like_rSAM"/>
</dbReference>
<reference evidence="13" key="1">
    <citation type="submission" date="2022-12" db="EMBL/GenBank/DDBJ databases">
        <title>Peptostreptococcus.</title>
        <authorList>
            <person name="Lee S.H."/>
        </authorList>
    </citation>
    <scope>NUCLEOTIDE SEQUENCE</scope>
    <source>
        <strain evidence="13">CBA3647</strain>
    </source>
</reference>
<feature type="binding site" evidence="10">
    <location>
        <position position="409"/>
    </location>
    <ligand>
        <name>Mg(2+)</name>
        <dbReference type="ChEBI" id="CHEBI:18420"/>
    </ligand>
</feature>
<keyword evidence="4 11" id="KW-0001">2Fe-2S</keyword>
<dbReference type="Pfam" id="PF04055">
    <property type="entry name" value="Radical_SAM"/>
    <property type="match status" value="1"/>
</dbReference>
<keyword evidence="10" id="KW-0436">Ligase</keyword>
<evidence type="ECO:0000256" key="5">
    <source>
        <dbReference type="ARBA" id="ARBA00022723"/>
    </source>
</evidence>
<dbReference type="SMART" id="SM00729">
    <property type="entry name" value="Elp3"/>
    <property type="match status" value="1"/>
</dbReference>
<evidence type="ECO:0000256" key="1">
    <source>
        <dbReference type="ARBA" id="ARBA00004942"/>
    </source>
</evidence>
<dbReference type="NCBIfam" id="TIGR00433">
    <property type="entry name" value="bioB"/>
    <property type="match status" value="1"/>
</dbReference>
<dbReference type="Pfam" id="PF13500">
    <property type="entry name" value="AAA_26"/>
    <property type="match status" value="1"/>
</dbReference>
<comment type="catalytic activity">
    <reaction evidence="9 11">
        <text>(4R,5S)-dethiobiotin + (sulfur carrier)-SH + 2 reduced [2Fe-2S]-[ferredoxin] + 2 S-adenosyl-L-methionine = (sulfur carrier)-H + biotin + 2 5'-deoxyadenosine + 2 L-methionine + 2 oxidized [2Fe-2S]-[ferredoxin]</text>
        <dbReference type="Rhea" id="RHEA:22060"/>
        <dbReference type="Rhea" id="RHEA-COMP:10000"/>
        <dbReference type="Rhea" id="RHEA-COMP:10001"/>
        <dbReference type="Rhea" id="RHEA-COMP:14737"/>
        <dbReference type="Rhea" id="RHEA-COMP:14739"/>
        <dbReference type="ChEBI" id="CHEBI:17319"/>
        <dbReference type="ChEBI" id="CHEBI:29917"/>
        <dbReference type="ChEBI" id="CHEBI:33737"/>
        <dbReference type="ChEBI" id="CHEBI:33738"/>
        <dbReference type="ChEBI" id="CHEBI:57586"/>
        <dbReference type="ChEBI" id="CHEBI:57844"/>
        <dbReference type="ChEBI" id="CHEBI:59789"/>
        <dbReference type="ChEBI" id="CHEBI:64428"/>
        <dbReference type="ChEBI" id="CHEBI:149473"/>
        <dbReference type="EC" id="2.8.1.6"/>
    </reaction>
</comment>
<comment type="similarity">
    <text evidence="11">Belongs to the radical SAM superfamily. Biotin synthase family.</text>
</comment>
<evidence type="ECO:0000313" key="13">
    <source>
        <dbReference type="EMBL" id="WAW15388.1"/>
    </source>
</evidence>
<feature type="binding site" evidence="11">
    <location>
        <position position="274"/>
    </location>
    <ligand>
        <name>[2Fe-2S] cluster</name>
        <dbReference type="ChEBI" id="CHEBI:190135"/>
    </ligand>
</feature>
<sequence>MEDNLYNLKAKKLKDMVINGYEVDLDDIEILKYCDLNILCELACQIRDALSDGEFDLCTIINGKSGNCSENCSFCAQSSHHNVTVDKYDILEKSEIVNSAIKNYNNKINRFSIVTSGRSLKDKELIKLCNTFEEISLKCPINLCSSNGLLTYEQLLRLKKAGVSRYHNNLETSKSFFSNICTTHTYDDKVKTIKAAQKAGLKICSGGIFGLGENLDHRIEMALDLRKLNVDSVPINILNPISNTPLENNKILNYDEIIRSISIFRFILPHKNIRLAGGRILLDDNGLKAINSGVDSMISGDMLTTSGINPTDDIKTIESMGFSIKKTNDNGILEDHISNISQVLLEDTNSDKKAIFISGANTDIGKTYISGEICSILKDSNIDVTYYKPVLSGAHLDTNYDNNNLIAGDCKYVIERSNLNKKPNELCSYIFRQAYSPHLASFINEKEISLDIIKNDFFDLYNKSDYTIVEGCGGIVCPIHKSQYKLIMQTDIIKMLNIDIILVIGSDLGSINQAVTTFEYCINMNINVRAIIMNKFDTTNIKHIDNKKMIEQLTDKRVFYCE</sequence>
<dbReference type="InterPro" id="IPR007197">
    <property type="entry name" value="rSAM"/>
</dbReference>
<feature type="binding site" evidence="11">
    <location>
        <position position="68"/>
    </location>
    <ligand>
        <name>[4Fe-4S] cluster</name>
        <dbReference type="ChEBI" id="CHEBI:49883"/>
        <note>4Fe-4S-S-AdoMet</note>
    </ligand>
</feature>
<comment type="similarity">
    <text evidence="10">Belongs to the dethiobiotin synthetase family.</text>
</comment>
<dbReference type="SUPFAM" id="SSF52540">
    <property type="entry name" value="P-loop containing nucleoside triphosphate hydrolases"/>
    <property type="match status" value="1"/>
</dbReference>
<keyword evidence="5 10" id="KW-0479">Metal-binding</keyword>
<keyword evidence="10" id="KW-0963">Cytoplasm</keyword>
<feature type="binding site" evidence="10">
    <location>
        <position position="392"/>
    </location>
    <ligand>
        <name>substrate</name>
    </ligand>
</feature>
<feature type="binding site" evidence="11">
    <location>
        <position position="112"/>
    </location>
    <ligand>
        <name>[2Fe-2S] cluster</name>
        <dbReference type="ChEBI" id="CHEBI:190135"/>
    </ligand>
</feature>
<dbReference type="InterPro" id="IPR010722">
    <property type="entry name" value="BATS_dom"/>
</dbReference>
<dbReference type="RefSeq" id="WP_269312060.1">
    <property type="nucleotide sequence ID" value="NZ_CP114052.1"/>
</dbReference>
<dbReference type="InterPro" id="IPR002684">
    <property type="entry name" value="Biotin_synth/BioAB"/>
</dbReference>
<evidence type="ECO:0000313" key="14">
    <source>
        <dbReference type="Proteomes" id="UP001164187"/>
    </source>
</evidence>
<dbReference type="CDD" id="cd03109">
    <property type="entry name" value="DTBS"/>
    <property type="match status" value="1"/>
</dbReference>
<feature type="binding site" evidence="10">
    <location>
        <position position="367"/>
    </location>
    <ligand>
        <name>Mg(2+)</name>
        <dbReference type="ChEBI" id="CHEBI:18420"/>
    </ligand>
</feature>
<keyword evidence="10" id="KW-0067">ATP-binding</keyword>
<dbReference type="HAMAP" id="MF_00336">
    <property type="entry name" value="BioD"/>
    <property type="match status" value="1"/>
</dbReference>
<dbReference type="PROSITE" id="PS51918">
    <property type="entry name" value="RADICAL_SAM"/>
    <property type="match status" value="1"/>
</dbReference>
<dbReference type="SFLD" id="SFLDG01278">
    <property type="entry name" value="biotin_synthase_like"/>
    <property type="match status" value="1"/>
</dbReference>
<name>A0ABY7JPT7_9FIRM</name>
<protein>
    <recommendedName>
        <fullName evidence="10 11">Multifunctional fusion protein</fullName>
    </recommendedName>
    <domain>
        <recommendedName>
            <fullName evidence="10">ATP-dependent dethiobiotin synthetase BioD</fullName>
            <ecNumber evidence="10">6.3.3.3</ecNumber>
        </recommendedName>
        <alternativeName>
            <fullName evidence="10">DTB synthetase</fullName>
        </alternativeName>
        <alternativeName>
            <fullName evidence="10">Dethiobiotin synthase</fullName>
            <shortName evidence="10">DTBS</shortName>
        </alternativeName>
    </domain>
    <domain>
        <recommendedName>
            <fullName evidence="11">Biotin synthase</fullName>
            <ecNumber evidence="11">2.8.1.6</ecNumber>
        </recommendedName>
    </domain>
</protein>
<evidence type="ECO:0000259" key="12">
    <source>
        <dbReference type="PROSITE" id="PS51918"/>
    </source>
</evidence>
<comment type="subcellular location">
    <subcellularLocation>
        <location evidence="10">Cytoplasm</location>
    </subcellularLocation>
</comment>
<organism evidence="13 14">
    <name type="scientific">Peptostreptococcus equinus</name>
    <dbReference type="NCBI Taxonomy" id="3003601"/>
    <lineage>
        <taxon>Bacteria</taxon>
        <taxon>Bacillati</taxon>
        <taxon>Bacillota</taxon>
        <taxon>Clostridia</taxon>
        <taxon>Peptostreptococcales</taxon>
        <taxon>Peptostreptococcaceae</taxon>
        <taxon>Peptostreptococcus</taxon>
    </lineage>
</organism>
<dbReference type="PANTHER" id="PTHR22976:SF2">
    <property type="entry name" value="BIOTIN SYNTHASE, MITOCHONDRIAL"/>
    <property type="match status" value="1"/>
</dbReference>
<dbReference type="EMBL" id="CP114052">
    <property type="protein sequence ID" value="WAW15388.1"/>
    <property type="molecule type" value="Genomic_DNA"/>
</dbReference>
<dbReference type="CDD" id="cd01335">
    <property type="entry name" value="Radical_SAM"/>
    <property type="match status" value="1"/>
</dbReference>
<proteinExistence type="inferred from homology"/>
<comment type="pathway">
    <text evidence="1 11">Cofactor biosynthesis; biotin biosynthesis; biotin from 7,8-diaminononanoate: step 2/2.</text>
</comment>
<keyword evidence="2 11" id="KW-0004">4Fe-4S</keyword>
<feature type="binding site" evidence="10">
    <location>
        <begin position="534"/>
        <end position="535"/>
    </location>
    <ligand>
        <name>ATP</name>
        <dbReference type="ChEBI" id="CHEBI:30616"/>
    </ligand>
</feature>
<dbReference type="InterPro" id="IPR027417">
    <property type="entry name" value="P-loop_NTPase"/>
</dbReference>
<dbReference type="SFLD" id="SFLDS00029">
    <property type="entry name" value="Radical_SAM"/>
    <property type="match status" value="1"/>
</dbReference>
<comment type="cofactor">
    <cofactor evidence="10">
        <name>Mg(2+)</name>
        <dbReference type="ChEBI" id="CHEBI:18420"/>
    </cofactor>
</comment>
<dbReference type="Gene3D" id="3.40.50.300">
    <property type="entry name" value="P-loop containing nucleotide triphosphate hydrolases"/>
    <property type="match status" value="1"/>
</dbReference>
<evidence type="ECO:0000256" key="10">
    <source>
        <dbReference type="HAMAP-Rule" id="MF_00336"/>
    </source>
</evidence>
<keyword evidence="10" id="KW-0547">Nucleotide-binding</keyword>
<dbReference type="Gene3D" id="3.20.20.70">
    <property type="entry name" value="Aldolase class I"/>
    <property type="match status" value="1"/>
</dbReference>
<keyword evidence="8 11" id="KW-0411">Iron-sulfur</keyword>
<dbReference type="EC" id="6.3.3.3" evidence="10"/>
<dbReference type="InterPro" id="IPR013785">
    <property type="entry name" value="Aldolase_TIM"/>
</dbReference>
<evidence type="ECO:0000256" key="2">
    <source>
        <dbReference type="ARBA" id="ARBA00022485"/>
    </source>
</evidence>
<dbReference type="SUPFAM" id="SSF102114">
    <property type="entry name" value="Radical SAM enzymes"/>
    <property type="match status" value="1"/>
</dbReference>
<evidence type="ECO:0000256" key="11">
    <source>
        <dbReference type="HAMAP-Rule" id="MF_01694"/>
    </source>
</evidence>